<comment type="caution">
    <text evidence="1">The sequence shown here is derived from an EMBL/GenBank/DDBJ whole genome shotgun (WGS) entry which is preliminary data.</text>
</comment>
<sequence length="125" mass="14793">MWIKGHGRLIHTTDASRVKFRTNISQSTLNQLNTLATRYDTYQNYLLESGLQTVLEQGVITFDKESRPNDRVQYKTTYDKDLLQKVMDFAKEQKLYVNDVLEYSVQYIDYNSLKNKGHKHRVEKL</sequence>
<evidence type="ECO:0000313" key="1">
    <source>
        <dbReference type="EMBL" id="MBM7634184.1"/>
    </source>
</evidence>
<accession>A0ABS2PFT0</accession>
<gene>
    <name evidence="1" type="ORF">JOD17_003286</name>
</gene>
<dbReference type="RefSeq" id="WP_204698964.1">
    <property type="nucleotide sequence ID" value="NZ_JAFBEC010000010.1"/>
</dbReference>
<keyword evidence="2" id="KW-1185">Reference proteome</keyword>
<proteinExistence type="predicted"/>
<protein>
    <submittedName>
        <fullName evidence="1">Hydroxymethylpyrimidine pyrophosphatase-like HAD family hydrolase</fullName>
    </submittedName>
</protein>
<name>A0ABS2PFT0_9BACL</name>
<dbReference type="Proteomes" id="UP000741863">
    <property type="component" value="Unassembled WGS sequence"/>
</dbReference>
<dbReference type="EMBL" id="JAFBEC010000010">
    <property type="protein sequence ID" value="MBM7634184.1"/>
    <property type="molecule type" value="Genomic_DNA"/>
</dbReference>
<organism evidence="1 2">
    <name type="scientific">Geomicrobium sediminis</name>
    <dbReference type="NCBI Taxonomy" id="1347788"/>
    <lineage>
        <taxon>Bacteria</taxon>
        <taxon>Bacillati</taxon>
        <taxon>Bacillota</taxon>
        <taxon>Bacilli</taxon>
        <taxon>Bacillales</taxon>
        <taxon>Geomicrobium</taxon>
    </lineage>
</organism>
<reference evidence="1 2" key="1">
    <citation type="submission" date="2021-01" db="EMBL/GenBank/DDBJ databases">
        <title>Genomic Encyclopedia of Type Strains, Phase IV (KMG-IV): sequencing the most valuable type-strain genomes for metagenomic binning, comparative biology and taxonomic classification.</title>
        <authorList>
            <person name="Goeker M."/>
        </authorList>
    </citation>
    <scope>NUCLEOTIDE SEQUENCE [LARGE SCALE GENOMIC DNA]</scope>
    <source>
        <strain evidence="1 2">DSM 25540</strain>
    </source>
</reference>
<evidence type="ECO:0000313" key="2">
    <source>
        <dbReference type="Proteomes" id="UP000741863"/>
    </source>
</evidence>